<accession>A0A2U1TL03</accession>
<dbReference type="AlphaFoldDB" id="A0A2U1TL03"/>
<dbReference type="RefSeq" id="WP_136168620.1">
    <property type="nucleotide sequence ID" value="NZ_KZ819103.1"/>
</dbReference>
<gene>
    <name evidence="1" type="ORF">DDT56_22620</name>
</gene>
<evidence type="ECO:0000313" key="2">
    <source>
        <dbReference type="Proteomes" id="UP000296159"/>
    </source>
</evidence>
<proteinExistence type="predicted"/>
<dbReference type="EMBL" id="QDKH01000041">
    <property type="protein sequence ID" value="PWC10076.1"/>
    <property type="molecule type" value="Genomic_DNA"/>
</dbReference>
<comment type="caution">
    <text evidence="1">The sequence shown here is derived from an EMBL/GenBank/DDBJ whole genome shotgun (WGS) entry which is preliminary data.</text>
</comment>
<sequence length="60" mass="6854">MQKKKLTRNPLEDTAILTRLARKAFRKAIKEAFQAGVAIHYIAKGKIVREYPDGKKEIIS</sequence>
<reference evidence="1 2" key="1">
    <citation type="submission" date="2018-04" db="EMBL/GenBank/DDBJ databases">
        <title>Brenneria corticis sp.nov.</title>
        <authorList>
            <person name="Li Y."/>
        </authorList>
    </citation>
    <scope>NUCLEOTIDE SEQUENCE [LARGE SCALE GENOMIC DNA]</scope>
    <source>
        <strain evidence="1 2">CFCC 11842</strain>
    </source>
</reference>
<organism evidence="1 2">
    <name type="scientific">Brenneria corticis</name>
    <dbReference type="NCBI Taxonomy" id="2173106"/>
    <lineage>
        <taxon>Bacteria</taxon>
        <taxon>Pseudomonadati</taxon>
        <taxon>Pseudomonadota</taxon>
        <taxon>Gammaproteobacteria</taxon>
        <taxon>Enterobacterales</taxon>
        <taxon>Pectobacteriaceae</taxon>
        <taxon>Brenneria</taxon>
    </lineage>
</organism>
<name>A0A2U1TL03_9GAMM</name>
<dbReference type="Proteomes" id="UP000296159">
    <property type="component" value="Unassembled WGS sequence"/>
</dbReference>
<keyword evidence="2" id="KW-1185">Reference proteome</keyword>
<evidence type="ECO:0000313" key="1">
    <source>
        <dbReference type="EMBL" id="PWC10076.1"/>
    </source>
</evidence>
<protein>
    <submittedName>
        <fullName evidence="1">Uncharacterized protein</fullName>
    </submittedName>
</protein>